<dbReference type="SMART" id="SM00091">
    <property type="entry name" value="PAS"/>
    <property type="match status" value="2"/>
</dbReference>
<dbReference type="SMART" id="SM00388">
    <property type="entry name" value="HisKA"/>
    <property type="match status" value="1"/>
</dbReference>
<dbReference type="InterPro" id="IPR013656">
    <property type="entry name" value="PAS_4"/>
</dbReference>
<reference evidence="9 10" key="1">
    <citation type="submission" date="2023-02" db="EMBL/GenBank/DDBJ databases">
        <title>Gemone sequence of Telluria chitinolytica ACM 3522T.</title>
        <authorList>
            <person name="Frediansyah A."/>
            <person name="Miess H."/>
            <person name="Gross H."/>
        </authorList>
    </citation>
    <scope>NUCLEOTIDE SEQUENCE [LARGE SCALE GENOMIC DNA]</scope>
    <source>
        <strain evidence="9 10">ACM 3522</strain>
    </source>
</reference>
<dbReference type="SUPFAM" id="SSF47384">
    <property type="entry name" value="Homodimeric domain of signal transducing histidine kinase"/>
    <property type="match status" value="1"/>
</dbReference>
<dbReference type="PROSITE" id="PS50112">
    <property type="entry name" value="PAS"/>
    <property type="match status" value="1"/>
</dbReference>
<dbReference type="NCBIfam" id="TIGR00229">
    <property type="entry name" value="sensory_box"/>
    <property type="match status" value="1"/>
</dbReference>
<dbReference type="Pfam" id="PF00512">
    <property type="entry name" value="HisKA"/>
    <property type="match status" value="1"/>
</dbReference>
<dbReference type="Pfam" id="PF08448">
    <property type="entry name" value="PAS_4"/>
    <property type="match status" value="2"/>
</dbReference>
<protein>
    <recommendedName>
        <fullName evidence="2">histidine kinase</fullName>
        <ecNumber evidence="2">2.7.13.3</ecNumber>
    </recommendedName>
</protein>
<dbReference type="Gene3D" id="3.30.450.20">
    <property type="entry name" value="PAS domain"/>
    <property type="match status" value="3"/>
</dbReference>
<proteinExistence type="predicted"/>
<dbReference type="InterPro" id="IPR001789">
    <property type="entry name" value="Sig_transdc_resp-reg_receiver"/>
</dbReference>
<evidence type="ECO:0000256" key="3">
    <source>
        <dbReference type="ARBA" id="ARBA00022553"/>
    </source>
</evidence>
<comment type="catalytic activity">
    <reaction evidence="1">
        <text>ATP + protein L-histidine = ADP + protein N-phospho-L-histidine.</text>
        <dbReference type="EC" id="2.7.13.3"/>
    </reaction>
</comment>
<dbReference type="InterPro" id="IPR003594">
    <property type="entry name" value="HATPase_dom"/>
</dbReference>
<organism evidence="9 10">
    <name type="scientific">Pseudoduganella chitinolytica</name>
    <dbReference type="NCBI Taxonomy" id="34070"/>
    <lineage>
        <taxon>Bacteria</taxon>
        <taxon>Pseudomonadati</taxon>
        <taxon>Pseudomonadota</taxon>
        <taxon>Betaproteobacteria</taxon>
        <taxon>Burkholderiales</taxon>
        <taxon>Oxalobacteraceae</taxon>
        <taxon>Telluria group</taxon>
        <taxon>Pseudoduganella</taxon>
    </lineage>
</organism>
<dbReference type="SUPFAM" id="SSF55785">
    <property type="entry name" value="PYP-like sensor domain (PAS domain)"/>
    <property type="match status" value="3"/>
</dbReference>
<dbReference type="InterPro" id="IPR004358">
    <property type="entry name" value="Sig_transdc_His_kin-like_C"/>
</dbReference>
<evidence type="ECO:0000256" key="1">
    <source>
        <dbReference type="ARBA" id="ARBA00000085"/>
    </source>
</evidence>
<dbReference type="PANTHER" id="PTHR43547">
    <property type="entry name" value="TWO-COMPONENT HISTIDINE KINASE"/>
    <property type="match status" value="1"/>
</dbReference>
<evidence type="ECO:0000259" key="7">
    <source>
        <dbReference type="PROSITE" id="PS50112"/>
    </source>
</evidence>
<dbReference type="SMART" id="SM00448">
    <property type="entry name" value="REC"/>
    <property type="match status" value="1"/>
</dbReference>
<dbReference type="PRINTS" id="PR00344">
    <property type="entry name" value="BCTRLSENSOR"/>
</dbReference>
<dbReference type="Proteomes" id="UP001216510">
    <property type="component" value="Chromosome"/>
</dbReference>
<dbReference type="PANTHER" id="PTHR43547:SF2">
    <property type="entry name" value="HYBRID SIGNAL TRANSDUCTION HISTIDINE KINASE C"/>
    <property type="match status" value="1"/>
</dbReference>
<dbReference type="Gene3D" id="3.30.565.10">
    <property type="entry name" value="Histidine kinase-like ATPase, C-terminal domain"/>
    <property type="match status" value="1"/>
</dbReference>
<dbReference type="Pfam" id="PF08447">
    <property type="entry name" value="PAS_3"/>
    <property type="match status" value="1"/>
</dbReference>
<dbReference type="InterPro" id="IPR000014">
    <property type="entry name" value="PAS"/>
</dbReference>
<dbReference type="InterPro" id="IPR036890">
    <property type="entry name" value="HATPase_C_sf"/>
</dbReference>
<dbReference type="CDD" id="cd00130">
    <property type="entry name" value="PAS"/>
    <property type="match status" value="1"/>
</dbReference>
<evidence type="ECO:0000313" key="10">
    <source>
        <dbReference type="Proteomes" id="UP001216510"/>
    </source>
</evidence>
<dbReference type="RefSeq" id="WP_277414195.1">
    <property type="nucleotide sequence ID" value="NZ_CP119083.1"/>
</dbReference>
<evidence type="ECO:0000256" key="2">
    <source>
        <dbReference type="ARBA" id="ARBA00012438"/>
    </source>
</evidence>
<dbReference type="InterPro" id="IPR003661">
    <property type="entry name" value="HisK_dim/P_dom"/>
</dbReference>
<feature type="domain" description="Response regulatory" evidence="6">
    <location>
        <begin position="656"/>
        <end position="772"/>
    </location>
</feature>
<keyword evidence="10" id="KW-1185">Reference proteome</keyword>
<feature type="domain" description="PAC" evidence="8">
    <location>
        <begin position="353"/>
        <end position="405"/>
    </location>
</feature>
<dbReference type="PROSITE" id="PS50113">
    <property type="entry name" value="PAC"/>
    <property type="match status" value="2"/>
</dbReference>
<evidence type="ECO:0000259" key="6">
    <source>
        <dbReference type="PROSITE" id="PS50110"/>
    </source>
</evidence>
<dbReference type="Gene3D" id="3.40.50.2300">
    <property type="match status" value="1"/>
</dbReference>
<dbReference type="InterPro" id="IPR011006">
    <property type="entry name" value="CheY-like_superfamily"/>
</dbReference>
<dbReference type="CDD" id="cd00082">
    <property type="entry name" value="HisKA"/>
    <property type="match status" value="1"/>
</dbReference>
<dbReference type="InterPro" id="IPR036097">
    <property type="entry name" value="HisK_dim/P_sf"/>
</dbReference>
<dbReference type="CDD" id="cd17580">
    <property type="entry name" value="REC_2_DhkD-like"/>
    <property type="match status" value="1"/>
</dbReference>
<dbReference type="InterPro" id="IPR001610">
    <property type="entry name" value="PAC"/>
</dbReference>
<evidence type="ECO:0000313" key="9">
    <source>
        <dbReference type="EMBL" id="WEF31421.1"/>
    </source>
</evidence>
<dbReference type="InterPro" id="IPR005467">
    <property type="entry name" value="His_kinase_dom"/>
</dbReference>
<dbReference type="EMBL" id="CP119083">
    <property type="protein sequence ID" value="WEF31421.1"/>
    <property type="molecule type" value="Genomic_DNA"/>
</dbReference>
<dbReference type="CDD" id="cd00075">
    <property type="entry name" value="HATPase"/>
    <property type="match status" value="1"/>
</dbReference>
<dbReference type="Pfam" id="PF00072">
    <property type="entry name" value="Response_reg"/>
    <property type="match status" value="1"/>
</dbReference>
<dbReference type="SMART" id="SM00387">
    <property type="entry name" value="HATPase_c"/>
    <property type="match status" value="1"/>
</dbReference>
<name>A0ABY8B6T2_9BURK</name>
<feature type="domain" description="PAC" evidence="8">
    <location>
        <begin position="224"/>
        <end position="279"/>
    </location>
</feature>
<keyword evidence="3 4" id="KW-0597">Phosphoprotein</keyword>
<dbReference type="SMART" id="SM00086">
    <property type="entry name" value="PAC"/>
    <property type="match status" value="2"/>
</dbReference>
<feature type="modified residue" description="4-aspartylphosphate" evidence="4">
    <location>
        <position position="705"/>
    </location>
</feature>
<dbReference type="PROSITE" id="PS50110">
    <property type="entry name" value="RESPONSE_REGULATORY"/>
    <property type="match status" value="1"/>
</dbReference>
<dbReference type="SUPFAM" id="SSF52172">
    <property type="entry name" value="CheY-like"/>
    <property type="match status" value="1"/>
</dbReference>
<dbReference type="InterPro" id="IPR000700">
    <property type="entry name" value="PAS-assoc_C"/>
</dbReference>
<evidence type="ECO:0000259" key="5">
    <source>
        <dbReference type="PROSITE" id="PS50109"/>
    </source>
</evidence>
<dbReference type="InterPro" id="IPR035965">
    <property type="entry name" value="PAS-like_dom_sf"/>
</dbReference>
<dbReference type="Gene3D" id="1.10.287.130">
    <property type="match status" value="1"/>
</dbReference>
<dbReference type="SUPFAM" id="SSF55874">
    <property type="entry name" value="ATPase domain of HSP90 chaperone/DNA topoisomerase II/histidine kinase"/>
    <property type="match status" value="1"/>
</dbReference>
<dbReference type="PROSITE" id="PS50109">
    <property type="entry name" value="HIS_KIN"/>
    <property type="match status" value="1"/>
</dbReference>
<feature type="domain" description="PAS" evidence="7">
    <location>
        <begin position="280"/>
        <end position="350"/>
    </location>
</feature>
<feature type="domain" description="Histidine kinase" evidence="5">
    <location>
        <begin position="416"/>
        <end position="634"/>
    </location>
</feature>
<dbReference type="Pfam" id="PF02518">
    <property type="entry name" value="HATPase_c"/>
    <property type="match status" value="1"/>
</dbReference>
<dbReference type="EC" id="2.7.13.3" evidence="2"/>
<dbReference type="InterPro" id="IPR013655">
    <property type="entry name" value="PAS_fold_3"/>
</dbReference>
<gene>
    <name evidence="9" type="ORF">PX653_18390</name>
</gene>
<evidence type="ECO:0000256" key="4">
    <source>
        <dbReference type="PROSITE-ProRule" id="PRU00169"/>
    </source>
</evidence>
<evidence type="ECO:0000259" key="8">
    <source>
        <dbReference type="PROSITE" id="PS50113"/>
    </source>
</evidence>
<accession>A0ABY8B6T2</accession>
<sequence length="779" mass="85054">MMRAHDWGNSPLGAPQGWPVALRAVVALTLNSKFPMFIAWGQQLAFLYNDSYAEILGDKHPAALGRPFRDIWAEIWDDIWPSIDEALHGRATYHENLPLTMNRRGYEEQTWFTFSYSPVYDGEGGTAGMFCAVVETTEQVLAARHRAEEIERMRLLFQGAPGILAVLRSPSHTFEIANDAYLKLIGRTDIVGRHLADVMPEVRDQGFVALLDKVYQSGEAHVGREMPVMLQRQSGGPLEQRFVSFIFQPIRDHRGAVDGIFVEGSDVTEAVHATRALRESEQRLRQLANTIPQLAWIAAPDGDIHWFNDRWFAFTGATTTQALRGGWRDWFHPDDLPRLMAQWNRSLVSGAAYEVTARMRAADGAYRSFLIVAAPLRDAGGVIVQWFGTNTDVTPIELAQQELKEANRRKDEFLAMLAHELRNPLAPISTAAELLRRGVLDDARVRQTSAVIARQVEHMTKLVDDLLDVSRVTRGLVALREETLDFNAIAAEAVEQAGALVEARQHRLTVSLPDEAPHVLGDRTRLIQVLSNILNNAARYTPSGGRIALTVARQGREVVATVSDDGIGIPAALLPHVFDLFTQAERSPDRSQGGLGLGLALVKSLVELHGGRVSASSGGAGQGSRFEVALPTVATPDARAPAAPRDTAAHDGGQRRLMIVDDNADAAHTLALLLDAAGYAVTVCGGAAEALELAPQQAPALLFVDIGLPGMDGYQLVQRLRTLPQAAQACIVALTGYGQPEDRARALEAGFDEHLVKPVQAKAIYEVLDRVAERGAGAP</sequence>